<feature type="region of interest" description="Disordered" evidence="9">
    <location>
        <begin position="201"/>
        <end position="236"/>
    </location>
</feature>
<dbReference type="InterPro" id="IPR012337">
    <property type="entry name" value="RNaseH-like_sf"/>
</dbReference>
<dbReference type="InterPro" id="IPR041588">
    <property type="entry name" value="Integrase_H2C2"/>
</dbReference>
<dbReference type="PROSITE" id="PS50013">
    <property type="entry name" value="CHROMO_2"/>
    <property type="match status" value="1"/>
</dbReference>
<evidence type="ECO:0000259" key="11">
    <source>
        <dbReference type="PROSITE" id="PS50878"/>
    </source>
</evidence>
<evidence type="ECO:0000313" key="14">
    <source>
        <dbReference type="Proteomes" id="UP000001194"/>
    </source>
</evidence>
<dbReference type="GO" id="GO:0004519">
    <property type="term" value="F:endonuclease activity"/>
    <property type="evidence" value="ECO:0007669"/>
    <property type="project" value="UniProtKB-KW"/>
</dbReference>
<keyword evidence="14" id="KW-1185">Reference proteome</keyword>
<feature type="domain" description="Integrase catalytic" evidence="12">
    <location>
        <begin position="1196"/>
        <end position="1360"/>
    </location>
</feature>
<dbReference type="Pfam" id="PF00078">
    <property type="entry name" value="RVT_1"/>
    <property type="match status" value="1"/>
</dbReference>
<evidence type="ECO:0000256" key="8">
    <source>
        <dbReference type="ARBA" id="ARBA00022918"/>
    </source>
</evidence>
<dbReference type="PROSITE" id="PS50994">
    <property type="entry name" value="INTEGRASE"/>
    <property type="match status" value="1"/>
</dbReference>
<evidence type="ECO:0000256" key="9">
    <source>
        <dbReference type="SAM" id="MobiDB-lite"/>
    </source>
</evidence>
<dbReference type="InterPro" id="IPR036397">
    <property type="entry name" value="RNaseH_sf"/>
</dbReference>
<dbReference type="Pfam" id="PF17921">
    <property type="entry name" value="Integrase_H2C2"/>
    <property type="match status" value="1"/>
</dbReference>
<dbReference type="InterPro" id="IPR043502">
    <property type="entry name" value="DNA/RNA_pol_sf"/>
</dbReference>
<dbReference type="Gene3D" id="1.10.340.70">
    <property type="match status" value="1"/>
</dbReference>
<keyword evidence="6" id="KW-0378">Hydrolase</keyword>
<dbReference type="HOGENOM" id="CLU_003717_0_0_1"/>
<dbReference type="InterPro" id="IPR016197">
    <property type="entry name" value="Chromo-like_dom_sf"/>
</dbReference>
<dbReference type="KEGG" id="lbc:LACBIDRAFT_310036"/>
<keyword evidence="8 13" id="KW-0695">RNA-directed DNA polymerase</keyword>
<keyword evidence="5" id="KW-0255">Endonuclease</keyword>
<dbReference type="GO" id="GO:0015074">
    <property type="term" value="P:DNA integration"/>
    <property type="evidence" value="ECO:0007669"/>
    <property type="project" value="InterPro"/>
</dbReference>
<dbReference type="GO" id="GO:0003723">
    <property type="term" value="F:RNA binding"/>
    <property type="evidence" value="ECO:0007669"/>
    <property type="project" value="UniProtKB-KW"/>
</dbReference>
<dbReference type="Gene3D" id="3.30.70.270">
    <property type="match status" value="2"/>
</dbReference>
<accession>B0DTI1</accession>
<dbReference type="GO" id="GO:0003964">
    <property type="term" value="F:RNA-directed DNA polymerase activity"/>
    <property type="evidence" value="ECO:0007669"/>
    <property type="project" value="UniProtKB-KW"/>
</dbReference>
<dbReference type="Pfam" id="PF00385">
    <property type="entry name" value="Chromo"/>
    <property type="match status" value="1"/>
</dbReference>
<dbReference type="InterPro" id="IPR021109">
    <property type="entry name" value="Peptidase_aspartic_dom_sf"/>
</dbReference>
<dbReference type="Gene3D" id="2.40.50.40">
    <property type="match status" value="1"/>
</dbReference>
<organism evidence="14">
    <name type="scientific">Laccaria bicolor (strain S238N-H82 / ATCC MYA-4686)</name>
    <name type="common">Bicoloured deceiver</name>
    <name type="synonym">Laccaria laccata var. bicolor</name>
    <dbReference type="NCBI Taxonomy" id="486041"/>
    <lineage>
        <taxon>Eukaryota</taxon>
        <taxon>Fungi</taxon>
        <taxon>Dikarya</taxon>
        <taxon>Basidiomycota</taxon>
        <taxon>Agaricomycotina</taxon>
        <taxon>Agaricomycetes</taxon>
        <taxon>Agaricomycetidae</taxon>
        <taxon>Agaricales</taxon>
        <taxon>Agaricineae</taxon>
        <taxon>Hydnangiaceae</taxon>
        <taxon>Laccaria</taxon>
    </lineage>
</organism>
<evidence type="ECO:0000256" key="1">
    <source>
        <dbReference type="ARBA" id="ARBA00012493"/>
    </source>
</evidence>
<dbReference type="InterPro" id="IPR041373">
    <property type="entry name" value="RT_RNaseH"/>
</dbReference>
<dbReference type="Gene3D" id="3.30.420.10">
    <property type="entry name" value="Ribonuclease H-like superfamily/Ribonuclease H"/>
    <property type="match status" value="1"/>
</dbReference>
<evidence type="ECO:0000259" key="12">
    <source>
        <dbReference type="PROSITE" id="PS50994"/>
    </source>
</evidence>
<evidence type="ECO:0000256" key="3">
    <source>
        <dbReference type="ARBA" id="ARBA00022695"/>
    </source>
</evidence>
<feature type="domain" description="Reverse transcriptase" evidence="11">
    <location>
        <begin position="616"/>
        <end position="797"/>
    </location>
</feature>
<dbReference type="PANTHER" id="PTHR37984:SF5">
    <property type="entry name" value="PROTEIN NYNRIN-LIKE"/>
    <property type="match status" value="1"/>
</dbReference>
<dbReference type="Pfam" id="PF13650">
    <property type="entry name" value="Asp_protease_2"/>
    <property type="match status" value="1"/>
</dbReference>
<dbReference type="CDD" id="cd09274">
    <property type="entry name" value="RNase_HI_RT_Ty3"/>
    <property type="match status" value="1"/>
</dbReference>
<dbReference type="FunCoup" id="B0DTI1">
    <property type="interactions" value="2"/>
</dbReference>
<evidence type="ECO:0000256" key="4">
    <source>
        <dbReference type="ARBA" id="ARBA00022722"/>
    </source>
</evidence>
<feature type="compositionally biased region" description="Low complexity" evidence="9">
    <location>
        <begin position="214"/>
        <end position="230"/>
    </location>
</feature>
<feature type="domain" description="Chromo" evidence="10">
    <location>
        <begin position="1518"/>
        <end position="1572"/>
    </location>
</feature>
<dbReference type="Pfam" id="PF17917">
    <property type="entry name" value="RT_RNaseH"/>
    <property type="match status" value="1"/>
</dbReference>
<dbReference type="InterPro" id="IPR001584">
    <property type="entry name" value="Integrase_cat-core"/>
</dbReference>
<dbReference type="RefSeq" id="XP_001887224.1">
    <property type="nucleotide sequence ID" value="XM_001887189.1"/>
</dbReference>
<evidence type="ECO:0000313" key="13">
    <source>
        <dbReference type="EMBL" id="EDR02067.1"/>
    </source>
</evidence>
<dbReference type="SMART" id="SM00298">
    <property type="entry name" value="CHROMO"/>
    <property type="match status" value="1"/>
</dbReference>
<dbReference type="InterPro" id="IPR000953">
    <property type="entry name" value="Chromo/chromo_shadow_dom"/>
</dbReference>
<dbReference type="Gene3D" id="3.10.10.10">
    <property type="entry name" value="HIV Type 1 Reverse Transcriptase, subunit A, domain 1"/>
    <property type="match status" value="1"/>
</dbReference>
<dbReference type="InterPro" id="IPR023780">
    <property type="entry name" value="Chromo_domain"/>
</dbReference>
<dbReference type="EC" id="2.7.7.49" evidence="1"/>
<dbReference type="GO" id="GO:0005634">
    <property type="term" value="C:nucleus"/>
    <property type="evidence" value="ECO:0007669"/>
    <property type="project" value="UniProtKB-ARBA"/>
</dbReference>
<sequence length="1572" mass="177612">MSTLASVEPTSGKAPVLTAGDLTPAVAMDFENAAQDFFVTKSVPLDKQVALILPGIKDIRIRDWITADRARITTLSFVEFIKELRANYLQSDWEDQIRNQILTSTLTSSHKSFWNWSQHLLSLNCLLRNTPSALDDIALHNHLEAHLDDELKEKVKHSEARNDKVFKTWVAAVRVLDEARTTENKRQIDLIEGALQRQAKRQATDANALRGPSRRNNSAASTSTSTTSNRLAPLTEGERTLLNEHDGCTKCRRFYVGHRSHNCDLGFPTAKGYKTLTVADALTAKKAKATSKSTTKAVSATISTVDSSDDEVTAAAAVLPNSPKVYASDSEEDADVSRCNVSAPLRVKHLFWNCQIHGLIDDFPVKTRALIDNGAHLVLIRPELAAELGLKKYRLREPEIVDVALKNSESNHRCELSKYVKLSFTSLDARWTSRKVKAIIAPGLCAPVILGLPFLQHNSIVVDHADRSCIDKKSGYDLLNPPPCLPPPPPKPRLREQIKNTKADKKLVLAELMLMCHDRQKSGKGIPEEVAPFNVAGAIRERVETLAAEEALQKREKGIKSEFKEIFEPIPHIDELPTGIVAEIHLKNAEKTIKTRTYPSPRKYKEAWQILIQQHLDAGRIRPSSSPFASPAFIVPKANPNVLPRWVNDYRQLNENTVTDSHPLPRIDDILNDCAKGKIWATIDMTNSFFQTRMHPDHIPLTAVTTPLGLYEWLVMPMGLKNAPAIHQRRVTLALRQYIGKICHIYLDDIVIWSNTIEEHVSNVQTILQALHDARLYVNPDKTHLFCREIDFLGHHISARGIEADSKKADRILAWPQPKSVTDVRAFLGLVRYLAAFLPALAEHTGILTELTIKECEKAFPTWTDRYQTAFDSIKAIVTSRECLTTIDLSKLPEYKIFVTTDASDKRSGAILSFGTTWENARPVAFDSMTFKGAELNYPVHEKELLAIIRALKRWRVDLLGSPFFIYTDHKTLENFVTQRDLSRRQARWMEFMSQFDAKIIYIKGEDNTVADALSRLPYSTSSQEAETSAQHPYNFCPDDESENMIASIFHCTTQGPRDAAKSLAHASDDMSSVNATLKISSDETFLQDIKAGYAEDSWCKTLPSAALSLPTLQLRDDLWYIGNRLIIPRTGSLRETLFMLAHDTLGHFGFHKTYGSLRDAYYWPNMRRDLEEGYIKSCPECQRNKSSTTKPLGPLHPLPIPDQRGDSVAIDFIGPLPEDEGKNCIITFTDRLGSDIRIIATRTDITAEDLATLFFDEWYCENGLPADIVSDRDKLFVSRFWKALHRLTGVKLKMSTAYHPETDGASERTNKTVNQALRFHVERNQLGWARALPRIRFDMMNTVNKSTGFSPFQLRMGRSPRIIPPLVPAKSNATVTDIDTWHVIRKLETDVLEAQDNLLKAKISQSTQSNKHRTLKFPFEIGSRVRLSTLHRRNNYKAKGEKRVAKFMPRYDGPYTIIDVDEDHSTVTLDLPNSPNIFPVFHTSEILPYIESDTSLFPSRHLEEPRPIITEDGQEEYSIDKILDARRRGRGYQYLVRWSGYGAEHDKWLPGSELQDCEALDRWLESRVGSP</sequence>
<dbReference type="SUPFAM" id="SSF54160">
    <property type="entry name" value="Chromo domain-like"/>
    <property type="match status" value="1"/>
</dbReference>
<reference evidence="13 14" key="1">
    <citation type="journal article" date="2008" name="Nature">
        <title>The genome of Laccaria bicolor provides insights into mycorrhizal symbiosis.</title>
        <authorList>
            <person name="Martin F."/>
            <person name="Aerts A."/>
            <person name="Ahren D."/>
            <person name="Brun A."/>
            <person name="Danchin E.G.J."/>
            <person name="Duchaussoy F."/>
            <person name="Gibon J."/>
            <person name="Kohler A."/>
            <person name="Lindquist E."/>
            <person name="Pereda V."/>
            <person name="Salamov A."/>
            <person name="Shapiro H.J."/>
            <person name="Wuyts J."/>
            <person name="Blaudez D."/>
            <person name="Buee M."/>
            <person name="Brokstein P."/>
            <person name="Canbaeck B."/>
            <person name="Cohen D."/>
            <person name="Courty P.E."/>
            <person name="Coutinho P.M."/>
            <person name="Delaruelle C."/>
            <person name="Detter J.C."/>
            <person name="Deveau A."/>
            <person name="DiFazio S."/>
            <person name="Duplessis S."/>
            <person name="Fraissinet-Tachet L."/>
            <person name="Lucic E."/>
            <person name="Frey-Klett P."/>
            <person name="Fourrey C."/>
            <person name="Feussner I."/>
            <person name="Gay G."/>
            <person name="Grimwood J."/>
            <person name="Hoegger P.J."/>
            <person name="Jain P."/>
            <person name="Kilaru S."/>
            <person name="Labbe J."/>
            <person name="Lin Y.C."/>
            <person name="Legue V."/>
            <person name="Le Tacon F."/>
            <person name="Marmeisse R."/>
            <person name="Melayah D."/>
            <person name="Montanini B."/>
            <person name="Muratet M."/>
            <person name="Nehls U."/>
            <person name="Niculita-Hirzel H."/>
            <person name="Oudot-Le Secq M.P."/>
            <person name="Peter M."/>
            <person name="Quesneville H."/>
            <person name="Rajashekar B."/>
            <person name="Reich M."/>
            <person name="Rouhier N."/>
            <person name="Schmutz J."/>
            <person name="Yin T."/>
            <person name="Chalot M."/>
            <person name="Henrissat B."/>
            <person name="Kuees U."/>
            <person name="Lucas S."/>
            <person name="Van de Peer Y."/>
            <person name="Podila G.K."/>
            <person name="Polle A."/>
            <person name="Pukkila P.J."/>
            <person name="Richardson P.M."/>
            <person name="Rouze P."/>
            <person name="Sanders I.R."/>
            <person name="Stajich J.E."/>
            <person name="Tunlid A."/>
            <person name="Tuskan G."/>
            <person name="Grigoriev I.V."/>
        </authorList>
    </citation>
    <scope>NUCLEOTIDE SEQUENCE [LARGE SCALE GENOMIC DNA]</scope>
    <source>
        <strain evidence="14">S238N-H82 / ATCC MYA-4686</strain>
    </source>
</reference>
<dbReference type="InterPro" id="IPR000477">
    <property type="entry name" value="RT_dom"/>
</dbReference>
<dbReference type="InterPro" id="IPR043128">
    <property type="entry name" value="Rev_trsase/Diguanyl_cyclase"/>
</dbReference>
<evidence type="ECO:0000256" key="6">
    <source>
        <dbReference type="ARBA" id="ARBA00022801"/>
    </source>
</evidence>
<keyword evidence="2" id="KW-0808">Transferase</keyword>
<dbReference type="CDD" id="cd18970">
    <property type="entry name" value="CD_POL_like"/>
    <property type="match status" value="1"/>
</dbReference>
<keyword evidence="3" id="KW-0548">Nucleotidyltransferase</keyword>
<proteinExistence type="predicted"/>
<keyword evidence="7" id="KW-0694">RNA-binding</keyword>
<dbReference type="PROSITE" id="PS50878">
    <property type="entry name" value="RT_POL"/>
    <property type="match status" value="1"/>
</dbReference>
<dbReference type="SUPFAM" id="SSF56672">
    <property type="entry name" value="DNA/RNA polymerases"/>
    <property type="match status" value="1"/>
</dbReference>
<name>B0DTI1_LACBS</name>
<dbReference type="Proteomes" id="UP000001194">
    <property type="component" value="Unassembled WGS sequence"/>
</dbReference>
<gene>
    <name evidence="13" type="ORF">LACBIDRAFT_310036</name>
</gene>
<dbReference type="GO" id="GO:0016787">
    <property type="term" value="F:hydrolase activity"/>
    <property type="evidence" value="ECO:0007669"/>
    <property type="project" value="UniProtKB-KW"/>
</dbReference>
<dbReference type="GeneID" id="6082905"/>
<dbReference type="SUPFAM" id="SSF53098">
    <property type="entry name" value="Ribonuclease H-like"/>
    <property type="match status" value="1"/>
</dbReference>
<dbReference type="CDD" id="cd00303">
    <property type="entry name" value="retropepsin_like"/>
    <property type="match status" value="1"/>
</dbReference>
<evidence type="ECO:0000256" key="2">
    <source>
        <dbReference type="ARBA" id="ARBA00022679"/>
    </source>
</evidence>
<dbReference type="PANTHER" id="PTHR37984">
    <property type="entry name" value="PROTEIN CBG26694"/>
    <property type="match status" value="1"/>
</dbReference>
<dbReference type="GO" id="GO:0006338">
    <property type="term" value="P:chromatin remodeling"/>
    <property type="evidence" value="ECO:0007669"/>
    <property type="project" value="UniProtKB-ARBA"/>
</dbReference>
<dbReference type="Gene3D" id="2.40.70.10">
    <property type="entry name" value="Acid Proteases"/>
    <property type="match status" value="1"/>
</dbReference>
<dbReference type="OrthoDB" id="3268967at2759"/>
<dbReference type="InterPro" id="IPR050951">
    <property type="entry name" value="Retrovirus_Pol_polyprotein"/>
</dbReference>
<dbReference type="InParanoid" id="B0DTI1"/>
<protein>
    <recommendedName>
        <fullName evidence="1">RNA-directed DNA polymerase</fullName>
        <ecNumber evidence="1">2.7.7.49</ecNumber>
    </recommendedName>
</protein>
<evidence type="ECO:0000256" key="7">
    <source>
        <dbReference type="ARBA" id="ARBA00022884"/>
    </source>
</evidence>
<dbReference type="CDD" id="cd01647">
    <property type="entry name" value="RT_LTR"/>
    <property type="match status" value="1"/>
</dbReference>
<keyword evidence="4" id="KW-0540">Nuclease</keyword>
<evidence type="ECO:0000256" key="5">
    <source>
        <dbReference type="ARBA" id="ARBA00022759"/>
    </source>
</evidence>
<dbReference type="EMBL" id="DS547133">
    <property type="protein sequence ID" value="EDR02067.1"/>
    <property type="molecule type" value="Genomic_DNA"/>
</dbReference>
<evidence type="ECO:0000259" key="10">
    <source>
        <dbReference type="PROSITE" id="PS50013"/>
    </source>
</evidence>